<sequence>MVRENFELKNLFRENKNKANIFRRFKNIFNPLNDVRFLDGRTNGERGKGEAELKERVVQEHRGISSKRQVIPSRTDYNKLETLIETDGKLYALFSCKAFTYLGERFCNLRLVTLNTHSVKD</sequence>
<evidence type="ECO:0000313" key="1">
    <source>
        <dbReference type="EMBL" id="RHN46472.1"/>
    </source>
</evidence>
<organism evidence="1">
    <name type="scientific">Medicago truncatula</name>
    <name type="common">Barrel medic</name>
    <name type="synonym">Medicago tribuloides</name>
    <dbReference type="NCBI Taxonomy" id="3880"/>
    <lineage>
        <taxon>Eukaryota</taxon>
        <taxon>Viridiplantae</taxon>
        <taxon>Streptophyta</taxon>
        <taxon>Embryophyta</taxon>
        <taxon>Tracheophyta</taxon>
        <taxon>Spermatophyta</taxon>
        <taxon>Magnoliopsida</taxon>
        <taxon>eudicotyledons</taxon>
        <taxon>Gunneridae</taxon>
        <taxon>Pentapetalae</taxon>
        <taxon>rosids</taxon>
        <taxon>fabids</taxon>
        <taxon>Fabales</taxon>
        <taxon>Fabaceae</taxon>
        <taxon>Papilionoideae</taxon>
        <taxon>50 kb inversion clade</taxon>
        <taxon>NPAAA clade</taxon>
        <taxon>Hologalegina</taxon>
        <taxon>IRL clade</taxon>
        <taxon>Trifolieae</taxon>
        <taxon>Medicago</taxon>
    </lineage>
</organism>
<dbReference type="AlphaFoldDB" id="A0A396GZD4"/>
<comment type="caution">
    <text evidence="1">The sequence shown here is derived from an EMBL/GenBank/DDBJ whole genome shotgun (WGS) entry which is preliminary data.</text>
</comment>
<protein>
    <submittedName>
        <fullName evidence="1">Uncharacterized protein</fullName>
    </submittedName>
</protein>
<proteinExistence type="predicted"/>
<dbReference type="EMBL" id="PSQE01000007">
    <property type="protein sequence ID" value="RHN46472.1"/>
    <property type="molecule type" value="Genomic_DNA"/>
</dbReference>
<dbReference type="Proteomes" id="UP000265566">
    <property type="component" value="Chromosome 7"/>
</dbReference>
<reference evidence="1" key="1">
    <citation type="journal article" date="2018" name="Nat. Plants">
        <title>Whole-genome landscape of Medicago truncatula symbiotic genes.</title>
        <authorList>
            <person name="Pecrix Y."/>
            <person name="Gamas P."/>
            <person name="Carrere S."/>
        </authorList>
    </citation>
    <scope>NUCLEOTIDE SEQUENCE</scope>
    <source>
        <tissue evidence="1">Leaves</tissue>
    </source>
</reference>
<gene>
    <name evidence="1" type="ORF">MtrunA17_Chr7g0242571</name>
</gene>
<dbReference type="Gramene" id="rna40960">
    <property type="protein sequence ID" value="RHN46472.1"/>
    <property type="gene ID" value="gene40960"/>
</dbReference>
<name>A0A396GZD4_MEDTR</name>
<accession>A0A396GZD4</accession>